<dbReference type="GeneID" id="54326400"/>
<dbReference type="Proteomes" id="UP000324241">
    <property type="component" value="Unassembled WGS sequence"/>
</dbReference>
<evidence type="ECO:0000313" key="12">
    <source>
        <dbReference type="Proteomes" id="UP000308092"/>
    </source>
</evidence>
<dbReference type="Gene3D" id="3.40.630.30">
    <property type="match status" value="1"/>
</dbReference>
<dbReference type="FunFam" id="3.40.630.30:FF:000048">
    <property type="entry name" value="Glucosamine 6-phosphate N-acetyltransferase"/>
    <property type="match status" value="1"/>
</dbReference>
<accession>A0A4V3UPR8</accession>
<keyword evidence="5" id="KW-0256">Endoplasmic reticulum</keyword>
<evidence type="ECO:0000256" key="5">
    <source>
        <dbReference type="ARBA" id="ARBA00022824"/>
    </source>
</evidence>
<dbReference type="GO" id="GO:0006048">
    <property type="term" value="P:UDP-N-acetylglucosamine biosynthetic process"/>
    <property type="evidence" value="ECO:0007669"/>
    <property type="project" value="UniProtKB-UniRule"/>
</dbReference>
<dbReference type="InterPro" id="IPR000182">
    <property type="entry name" value="GNAT_dom"/>
</dbReference>
<dbReference type="UniPathway" id="UPA00113">
    <property type="reaction ID" value="UER00529"/>
</dbReference>
<dbReference type="InterPro" id="IPR016181">
    <property type="entry name" value="Acyl_CoA_acyltransferase"/>
</dbReference>
<keyword evidence="7 8" id="KW-0012">Acyltransferase</keyword>
<dbReference type="EC" id="2.3.1.4" evidence="8"/>
<evidence type="ECO:0000313" key="11">
    <source>
        <dbReference type="EMBL" id="THC96224.1"/>
    </source>
</evidence>
<dbReference type="GO" id="GO:0004343">
    <property type="term" value="F:glucosamine 6-phosphate N-acetyltransferase activity"/>
    <property type="evidence" value="ECO:0007669"/>
    <property type="project" value="UniProtKB-UniRule"/>
</dbReference>
<dbReference type="PANTHER" id="PTHR13355">
    <property type="entry name" value="GLUCOSAMINE 6-PHOSPHATE N-ACETYLTRANSFERASE"/>
    <property type="match status" value="1"/>
</dbReference>
<gene>
    <name evidence="10" type="primary">GNA1_1</name>
    <name evidence="10" type="ORF">ATNIH1004_003698</name>
    <name evidence="11" type="ORF">EYZ11_004302</name>
</gene>
<dbReference type="InterPro" id="IPR039143">
    <property type="entry name" value="GNPNAT1-like"/>
</dbReference>
<dbReference type="Proteomes" id="UP000308092">
    <property type="component" value="Unassembled WGS sequence"/>
</dbReference>
<dbReference type="STRING" id="1220188.A0A4V3UPR8"/>
<dbReference type="RefSeq" id="XP_033430368.1">
    <property type="nucleotide sequence ID" value="XM_033568373.1"/>
</dbReference>
<name>A0A4V3UPR8_9EURO</name>
<reference evidence="10 13" key="2">
    <citation type="submission" date="2019-08" db="EMBL/GenBank/DDBJ databases">
        <title>The genome sequence of a newly discovered highly antifungal drug resistant Aspergillus species, Aspergillus tanneri NIH 1004.</title>
        <authorList>
            <person name="Mounaud S."/>
            <person name="Singh I."/>
            <person name="Joardar V."/>
            <person name="Pakala S."/>
            <person name="Pakala S."/>
            <person name="Venepally P."/>
            <person name="Chung J.K."/>
            <person name="Losada L."/>
            <person name="Nierman W.C."/>
        </authorList>
    </citation>
    <scope>NUCLEOTIDE SEQUENCE [LARGE SCALE GENOMIC DNA]</scope>
    <source>
        <strain evidence="10 13">NIH1004</strain>
    </source>
</reference>
<evidence type="ECO:0000256" key="6">
    <source>
        <dbReference type="ARBA" id="ARBA00023136"/>
    </source>
</evidence>
<evidence type="ECO:0000256" key="3">
    <source>
        <dbReference type="ARBA" id="ARBA00011738"/>
    </source>
</evidence>
<dbReference type="AlphaFoldDB" id="A0A4V3UPR8"/>
<comment type="subcellular location">
    <subcellularLocation>
        <location evidence="1">Endomembrane system</location>
        <topology evidence="1">Peripheral membrane protein</topology>
    </subcellularLocation>
    <subcellularLocation>
        <location evidence="2">Endoplasmic reticulum membrane</location>
    </subcellularLocation>
</comment>
<comment type="pathway">
    <text evidence="8">Nucleotide-sugar biosynthesis; UDP-N-acetyl-alpha-D-glucosamine biosynthesis; N-acetyl-alpha-D-glucosamine 1-phosphate from alpha-D-glucosamine 6-phosphate (route I): step 1/2.</text>
</comment>
<keyword evidence="6" id="KW-0472">Membrane</keyword>
<evidence type="ECO:0000256" key="1">
    <source>
        <dbReference type="ARBA" id="ARBA00004184"/>
    </source>
</evidence>
<evidence type="ECO:0000259" key="9">
    <source>
        <dbReference type="PROSITE" id="PS51186"/>
    </source>
</evidence>
<evidence type="ECO:0000256" key="7">
    <source>
        <dbReference type="ARBA" id="ARBA00023315"/>
    </source>
</evidence>
<dbReference type="PROSITE" id="PS51186">
    <property type="entry name" value="GNAT"/>
    <property type="match status" value="1"/>
</dbReference>
<feature type="domain" description="N-acetyltransferase" evidence="9">
    <location>
        <begin position="21"/>
        <end position="173"/>
    </location>
</feature>
<dbReference type="EMBL" id="QUQM01000001">
    <property type="protein sequence ID" value="KAA8651007.1"/>
    <property type="molecule type" value="Genomic_DNA"/>
</dbReference>
<evidence type="ECO:0000256" key="2">
    <source>
        <dbReference type="ARBA" id="ARBA00004586"/>
    </source>
</evidence>
<comment type="subunit">
    <text evidence="3">Homodimer.</text>
</comment>
<dbReference type="PANTHER" id="PTHR13355:SF11">
    <property type="entry name" value="GLUCOSAMINE 6-PHOSPHATE N-ACETYLTRANSFERASE"/>
    <property type="match status" value="1"/>
</dbReference>
<reference evidence="11 12" key="1">
    <citation type="submission" date="2019-03" db="EMBL/GenBank/DDBJ databases">
        <title>The genome sequence of a newly discovered highly antifungal drug resistant Aspergillus species, Aspergillus tanneri NIH 1004.</title>
        <authorList>
            <person name="Mounaud S."/>
            <person name="Singh I."/>
            <person name="Joardar V."/>
            <person name="Pakala S."/>
            <person name="Pakala S."/>
            <person name="Venepally P."/>
            <person name="Hoover J."/>
            <person name="Nierman W."/>
            <person name="Chung J."/>
            <person name="Losada L."/>
        </authorList>
    </citation>
    <scope>NUCLEOTIDE SEQUENCE [LARGE SCALE GENOMIC DNA]</scope>
    <source>
        <strain evidence="11 12">NIH1004</strain>
    </source>
</reference>
<evidence type="ECO:0000313" key="13">
    <source>
        <dbReference type="Proteomes" id="UP000324241"/>
    </source>
</evidence>
<dbReference type="Pfam" id="PF00583">
    <property type="entry name" value="Acetyltransf_1"/>
    <property type="match status" value="1"/>
</dbReference>
<comment type="catalytic activity">
    <reaction evidence="8">
        <text>D-glucosamine 6-phosphate + acetyl-CoA = N-acetyl-D-glucosamine 6-phosphate + CoA + H(+)</text>
        <dbReference type="Rhea" id="RHEA:10292"/>
        <dbReference type="ChEBI" id="CHEBI:15378"/>
        <dbReference type="ChEBI" id="CHEBI:57287"/>
        <dbReference type="ChEBI" id="CHEBI:57288"/>
        <dbReference type="ChEBI" id="CHEBI:57513"/>
        <dbReference type="ChEBI" id="CHEBI:58725"/>
        <dbReference type="EC" id="2.3.1.4"/>
    </reaction>
</comment>
<comment type="caution">
    <text evidence="11">The sequence shown here is derived from an EMBL/GenBank/DDBJ whole genome shotgun (WGS) entry which is preliminary data.</text>
</comment>
<dbReference type="VEuPathDB" id="FungiDB:EYZ11_004302"/>
<sequence>MSLFPPSLISPDVSTSLPPPYTIRPLEREDYTRGFLDCLSDLTWVGGYSEKEFYERYDWLATSGKDWYYNVVIDDGQRIVGTATMIVERKFIHNRGIIGHIEEVVVSKDQQGKRLGIKLIQAIDSIAVNLGCYKTILDTAERNAGFYAKCGYERAGVEMSHYYEPFTEQYKRG</sequence>
<keyword evidence="4 8" id="KW-0808">Transferase</keyword>
<dbReference type="EMBL" id="SOSA01000123">
    <property type="protein sequence ID" value="THC96224.1"/>
    <property type="molecule type" value="Genomic_DNA"/>
</dbReference>
<dbReference type="OrthoDB" id="10039976at2759"/>
<evidence type="ECO:0000256" key="8">
    <source>
        <dbReference type="RuleBase" id="RU365086"/>
    </source>
</evidence>
<proteinExistence type="inferred from homology"/>
<dbReference type="SUPFAM" id="SSF55729">
    <property type="entry name" value="Acyl-CoA N-acyltransferases (Nat)"/>
    <property type="match status" value="1"/>
</dbReference>
<evidence type="ECO:0000313" key="10">
    <source>
        <dbReference type="EMBL" id="KAA8651007.1"/>
    </source>
</evidence>
<dbReference type="GO" id="GO:0005789">
    <property type="term" value="C:endoplasmic reticulum membrane"/>
    <property type="evidence" value="ECO:0007669"/>
    <property type="project" value="UniProtKB-SubCell"/>
</dbReference>
<evidence type="ECO:0000256" key="4">
    <source>
        <dbReference type="ARBA" id="ARBA00022679"/>
    </source>
</evidence>
<organism evidence="11 12">
    <name type="scientific">Aspergillus tanneri</name>
    <dbReference type="NCBI Taxonomy" id="1220188"/>
    <lineage>
        <taxon>Eukaryota</taxon>
        <taxon>Fungi</taxon>
        <taxon>Dikarya</taxon>
        <taxon>Ascomycota</taxon>
        <taxon>Pezizomycotina</taxon>
        <taxon>Eurotiomycetes</taxon>
        <taxon>Eurotiomycetidae</taxon>
        <taxon>Eurotiales</taxon>
        <taxon>Aspergillaceae</taxon>
        <taxon>Aspergillus</taxon>
        <taxon>Aspergillus subgen. Circumdati</taxon>
    </lineage>
</organism>
<keyword evidence="12" id="KW-1185">Reference proteome</keyword>
<protein>
    <recommendedName>
        <fullName evidence="8">Glucosamine 6-phosphate N-acetyltransferase</fullName>
        <ecNumber evidence="8">2.3.1.4</ecNumber>
    </recommendedName>
</protein>
<comment type="similarity">
    <text evidence="8">Belongs to the acetyltransferase family. GNA1 subfamily.</text>
</comment>
<dbReference type="CDD" id="cd04301">
    <property type="entry name" value="NAT_SF"/>
    <property type="match status" value="1"/>
</dbReference>